<protein>
    <submittedName>
        <fullName evidence="3">Glutathione S-transferase</fullName>
    </submittedName>
</protein>
<name>A0A1J0E767_PRORE</name>
<accession>A0A1J0E767</accession>
<dbReference type="PANTHER" id="PTHR44051:SF19">
    <property type="entry name" value="DISULFIDE-BOND OXIDOREDUCTASE YFCG"/>
    <property type="match status" value="1"/>
</dbReference>
<dbReference type="KEGG" id="prg:RB151_020000"/>
<dbReference type="SUPFAM" id="SSF52833">
    <property type="entry name" value="Thioredoxin-like"/>
    <property type="match status" value="1"/>
</dbReference>
<dbReference type="InterPro" id="IPR040079">
    <property type="entry name" value="Glutathione_S-Trfase"/>
</dbReference>
<dbReference type="InterPro" id="IPR010987">
    <property type="entry name" value="Glutathione-S-Trfase_C-like"/>
</dbReference>
<evidence type="ECO:0000313" key="3">
    <source>
        <dbReference type="EMBL" id="MBX6980764.1"/>
    </source>
</evidence>
<dbReference type="AlphaFoldDB" id="A0A1J0E767"/>
<dbReference type="SFLD" id="SFLDG00358">
    <property type="entry name" value="Main_(cytGST)"/>
    <property type="match status" value="1"/>
</dbReference>
<dbReference type="OrthoDB" id="5958450at2"/>
<dbReference type="SFLD" id="SFLDS00019">
    <property type="entry name" value="Glutathione_Transferase_(cytos"/>
    <property type="match status" value="1"/>
</dbReference>
<comment type="caution">
    <text evidence="3">The sequence shown here is derived from an EMBL/GenBank/DDBJ whole genome shotgun (WGS) entry which is preliminary data.</text>
</comment>
<dbReference type="EMBL" id="SHDO01000010">
    <property type="protein sequence ID" value="MBX6980764.1"/>
    <property type="molecule type" value="Genomic_DNA"/>
</dbReference>
<dbReference type="Gene3D" id="1.20.1050.10">
    <property type="match status" value="1"/>
</dbReference>
<feature type="domain" description="GST C-terminal" evidence="2">
    <location>
        <begin position="86"/>
        <end position="214"/>
    </location>
</feature>
<reference evidence="3" key="1">
    <citation type="submission" date="2019-02" db="EMBL/GenBank/DDBJ databases">
        <title>Genomic characterization of isolates from hospital effluents in KZN, South Africa.</title>
        <authorList>
            <person name="Ntshobeni N."/>
            <person name="Allam M."/>
            <person name="Ismail A."/>
            <person name="Amoako D."/>
            <person name="Essack S."/>
            <person name="Chenia H."/>
        </authorList>
    </citation>
    <scope>NUCLEOTIDE SEQUENCE</scope>
    <source>
        <strain evidence="3">AFE97_S1</strain>
    </source>
</reference>
<dbReference type="RefSeq" id="WP_042843986.1">
    <property type="nucleotide sequence ID" value="NZ_ABEXNG020000072.1"/>
</dbReference>
<dbReference type="SUPFAM" id="SSF47616">
    <property type="entry name" value="GST C-terminal domain-like"/>
    <property type="match status" value="1"/>
</dbReference>
<dbReference type="InterPro" id="IPR036249">
    <property type="entry name" value="Thioredoxin-like_sf"/>
</dbReference>
<dbReference type="Gene3D" id="3.40.30.10">
    <property type="entry name" value="Glutaredoxin"/>
    <property type="match status" value="1"/>
</dbReference>
<sequence length="214" mass="24991">MLKILGRTSSINVRKVLWTAHELNLEFIHEDQWGNTESLKQLNYLKLNPNALIPVLIHDQGALWESNTICRYLAATTQHENILPTDPLARAEVEKWMDWQSAELNPAWRAAFMALIRRDPFYLQHYELVESSIVLWNEKMLILDSVLAQNKTTKNHYDYLCGEYFTLADIVVTLSIQRWLLTPLNRPNTPFLIDYYHRMINRPAALKCIDPNTA</sequence>
<evidence type="ECO:0000259" key="1">
    <source>
        <dbReference type="PROSITE" id="PS50404"/>
    </source>
</evidence>
<organism evidence="3 4">
    <name type="scientific">Providencia rettgeri</name>
    <dbReference type="NCBI Taxonomy" id="587"/>
    <lineage>
        <taxon>Bacteria</taxon>
        <taxon>Pseudomonadati</taxon>
        <taxon>Pseudomonadota</taxon>
        <taxon>Gammaproteobacteria</taxon>
        <taxon>Enterobacterales</taxon>
        <taxon>Morganellaceae</taxon>
        <taxon>Providencia</taxon>
    </lineage>
</organism>
<dbReference type="SFLD" id="SFLDG01150">
    <property type="entry name" value="Main.1:_Beta-like"/>
    <property type="match status" value="1"/>
</dbReference>
<proteinExistence type="predicted"/>
<evidence type="ECO:0000313" key="4">
    <source>
        <dbReference type="Proteomes" id="UP000824410"/>
    </source>
</evidence>
<dbReference type="PROSITE" id="PS50405">
    <property type="entry name" value="GST_CTER"/>
    <property type="match status" value="1"/>
</dbReference>
<evidence type="ECO:0000259" key="2">
    <source>
        <dbReference type="PROSITE" id="PS50405"/>
    </source>
</evidence>
<feature type="domain" description="GST N-terminal" evidence="1">
    <location>
        <begin position="1"/>
        <end position="81"/>
    </location>
</feature>
<dbReference type="PROSITE" id="PS50404">
    <property type="entry name" value="GST_NTER"/>
    <property type="match status" value="1"/>
</dbReference>
<dbReference type="InterPro" id="IPR004045">
    <property type="entry name" value="Glutathione_S-Trfase_N"/>
</dbReference>
<dbReference type="PANTHER" id="PTHR44051">
    <property type="entry name" value="GLUTATHIONE S-TRANSFERASE-RELATED"/>
    <property type="match status" value="1"/>
</dbReference>
<dbReference type="Proteomes" id="UP000824410">
    <property type="component" value="Unassembled WGS sequence"/>
</dbReference>
<dbReference type="InterPro" id="IPR036282">
    <property type="entry name" value="Glutathione-S-Trfase_C_sf"/>
</dbReference>
<gene>
    <name evidence="3" type="ORF">EX242_10900</name>
</gene>
<dbReference type="Pfam" id="PF13409">
    <property type="entry name" value="GST_N_2"/>
    <property type="match status" value="1"/>
</dbReference>